<sequence>MSLRYRGVPPQDNQDLVSEGFCRIRFPKELEPPNNGENRANASYTEIYSPKWWVPWQKRKCAEGESASRPMPPTRKTKPTPMPTTTTTPCGNARIGRPMREYPTIALIHIRFCCPAGDRTATGAMMAAPTPTTRSILSKNVQLRLRRSQVPQRSS</sequence>
<dbReference type="Proteomes" id="UP000272025">
    <property type="component" value="Unassembled WGS sequence"/>
</dbReference>
<feature type="region of interest" description="Disordered" evidence="1">
    <location>
        <begin position="63"/>
        <end position="96"/>
    </location>
</feature>
<evidence type="ECO:0000256" key="1">
    <source>
        <dbReference type="SAM" id="MobiDB-lite"/>
    </source>
</evidence>
<evidence type="ECO:0000313" key="3">
    <source>
        <dbReference type="Proteomes" id="UP000272025"/>
    </source>
</evidence>
<proteinExistence type="predicted"/>
<dbReference type="EMBL" id="ML119057">
    <property type="protein sequence ID" value="ROT37128.1"/>
    <property type="molecule type" value="Genomic_DNA"/>
</dbReference>
<name>A0A3N2PRL5_SODAK</name>
<accession>A0A3N2PRL5</accession>
<reference evidence="2 3" key="1">
    <citation type="journal article" date="2018" name="Mol. Ecol.">
        <title>The obligate alkalophilic soda-lake fungus Sodiomyces alkalinus has shifted to a protein diet.</title>
        <authorList>
            <person name="Grum-Grzhimaylo A.A."/>
            <person name="Falkoski D.L."/>
            <person name="van den Heuvel J."/>
            <person name="Valero-Jimenez C.A."/>
            <person name="Min B."/>
            <person name="Choi I.G."/>
            <person name="Lipzen A."/>
            <person name="Daum C.G."/>
            <person name="Aanen D.K."/>
            <person name="Tsang A."/>
            <person name="Henrissat B."/>
            <person name="Bilanenko E.N."/>
            <person name="de Vries R.P."/>
            <person name="van Kan J.A.L."/>
            <person name="Grigoriev I.V."/>
            <person name="Debets A.J.M."/>
        </authorList>
    </citation>
    <scope>NUCLEOTIDE SEQUENCE [LARGE SCALE GENOMIC DNA]</scope>
    <source>
        <strain evidence="2 3">F11</strain>
    </source>
</reference>
<dbReference type="AlphaFoldDB" id="A0A3N2PRL5"/>
<dbReference type="GeneID" id="39575595"/>
<gene>
    <name evidence="2" type="ORF">SODALDRAFT_188814</name>
</gene>
<organism evidence="2 3">
    <name type="scientific">Sodiomyces alkalinus (strain CBS 110278 / VKM F-3762 / F11)</name>
    <name type="common">Alkaliphilic filamentous fungus</name>
    <dbReference type="NCBI Taxonomy" id="1314773"/>
    <lineage>
        <taxon>Eukaryota</taxon>
        <taxon>Fungi</taxon>
        <taxon>Dikarya</taxon>
        <taxon>Ascomycota</taxon>
        <taxon>Pezizomycotina</taxon>
        <taxon>Sordariomycetes</taxon>
        <taxon>Hypocreomycetidae</taxon>
        <taxon>Glomerellales</taxon>
        <taxon>Plectosphaerellaceae</taxon>
        <taxon>Sodiomyces</taxon>
    </lineage>
</organism>
<keyword evidence="3" id="KW-1185">Reference proteome</keyword>
<evidence type="ECO:0000313" key="2">
    <source>
        <dbReference type="EMBL" id="ROT37128.1"/>
    </source>
</evidence>
<protein>
    <submittedName>
        <fullName evidence="2">Uncharacterized protein</fullName>
    </submittedName>
</protein>
<dbReference type="RefSeq" id="XP_028464934.1">
    <property type="nucleotide sequence ID" value="XM_028607117.1"/>
</dbReference>